<dbReference type="EMBL" id="GL378377">
    <property type="protein sequence ID" value="EFJ42983.1"/>
    <property type="molecule type" value="Genomic_DNA"/>
</dbReference>
<keyword evidence="2" id="KW-1185">Reference proteome</keyword>
<sequence>MSRQLNTVQQAYTANMRCFAGLPVAMSPDMNWHQAANTQQRPLAFDGGVFLGSQSQGQHLFVPATHLGMDATAMASHNYLGTQLHHKESAFGNDMTNMTTHRPRIGSVFAFVGRESPAGVGGLGVYSYLLN</sequence>
<dbReference type="AlphaFoldDB" id="D8UBD2"/>
<dbReference type="GeneID" id="9615178"/>
<evidence type="ECO:0000313" key="1">
    <source>
        <dbReference type="EMBL" id="EFJ42983.1"/>
    </source>
</evidence>
<accession>D8UBD2</accession>
<proteinExistence type="predicted"/>
<dbReference type="RefSeq" id="XP_002956023.1">
    <property type="nucleotide sequence ID" value="XM_002955977.1"/>
</dbReference>
<dbReference type="KEGG" id="vcn:VOLCADRAFT_96933"/>
<protein>
    <submittedName>
        <fullName evidence="1">Uncharacterized protein</fullName>
    </submittedName>
</protein>
<reference evidence="1 2" key="1">
    <citation type="journal article" date="2010" name="Science">
        <title>Genomic analysis of organismal complexity in the multicellular green alga Volvox carteri.</title>
        <authorList>
            <person name="Prochnik S.E."/>
            <person name="Umen J."/>
            <person name="Nedelcu A.M."/>
            <person name="Hallmann A."/>
            <person name="Miller S.M."/>
            <person name="Nishii I."/>
            <person name="Ferris P."/>
            <person name="Kuo A."/>
            <person name="Mitros T."/>
            <person name="Fritz-Laylin L.K."/>
            <person name="Hellsten U."/>
            <person name="Chapman J."/>
            <person name="Simakov O."/>
            <person name="Rensing S.A."/>
            <person name="Terry A."/>
            <person name="Pangilinan J."/>
            <person name="Kapitonov V."/>
            <person name="Jurka J."/>
            <person name="Salamov A."/>
            <person name="Shapiro H."/>
            <person name="Schmutz J."/>
            <person name="Grimwood J."/>
            <person name="Lindquist E."/>
            <person name="Lucas S."/>
            <person name="Grigoriev I.V."/>
            <person name="Schmitt R."/>
            <person name="Kirk D."/>
            <person name="Rokhsar D.S."/>
        </authorList>
    </citation>
    <scope>NUCLEOTIDE SEQUENCE [LARGE SCALE GENOMIC DNA]</scope>
    <source>
        <strain evidence="2">f. Nagariensis / Eve</strain>
    </source>
</reference>
<organism evidence="2">
    <name type="scientific">Volvox carteri f. nagariensis</name>
    <dbReference type="NCBI Taxonomy" id="3068"/>
    <lineage>
        <taxon>Eukaryota</taxon>
        <taxon>Viridiplantae</taxon>
        <taxon>Chlorophyta</taxon>
        <taxon>core chlorophytes</taxon>
        <taxon>Chlorophyceae</taxon>
        <taxon>CS clade</taxon>
        <taxon>Chlamydomonadales</taxon>
        <taxon>Volvocaceae</taxon>
        <taxon>Volvox</taxon>
    </lineage>
</organism>
<dbReference type="InParanoid" id="D8UBD2"/>
<evidence type="ECO:0000313" key="2">
    <source>
        <dbReference type="Proteomes" id="UP000001058"/>
    </source>
</evidence>
<name>D8UBD2_VOLCA</name>
<dbReference type="Proteomes" id="UP000001058">
    <property type="component" value="Unassembled WGS sequence"/>
</dbReference>
<gene>
    <name evidence="1" type="ORF">VOLCADRAFT_96933</name>
</gene>